<keyword evidence="7" id="KW-1185">Reference proteome</keyword>
<dbReference type="RefSeq" id="WP_271734933.1">
    <property type="nucleotide sequence ID" value="NZ_JANQDP010000005.1"/>
</dbReference>
<comment type="caution">
    <text evidence="6">The sequence shown here is derived from an EMBL/GenBank/DDBJ whole genome shotgun (WGS) entry which is preliminary data.</text>
</comment>
<keyword evidence="4 6" id="KW-0456">Lyase</keyword>
<evidence type="ECO:0000256" key="1">
    <source>
        <dbReference type="ARBA" id="ARBA00004761"/>
    </source>
</evidence>
<dbReference type="InterPro" id="IPR013785">
    <property type="entry name" value="Aldolase_TIM"/>
</dbReference>
<dbReference type="CDD" id="cd00452">
    <property type="entry name" value="KDPG_aldolase"/>
    <property type="match status" value="1"/>
</dbReference>
<evidence type="ECO:0000313" key="6">
    <source>
        <dbReference type="EMBL" id="MDB9541476.1"/>
    </source>
</evidence>
<comment type="similarity">
    <text evidence="2">Belongs to the KHG/KDPG aldolase family.</text>
</comment>
<keyword evidence="5" id="KW-0119">Carbohydrate metabolism</keyword>
<name>A0ABT5AYI6_9CYAN</name>
<dbReference type="GO" id="GO:0008700">
    <property type="term" value="F:(R,S)-4-hydroxy-2-oxoglutarate aldolase activity"/>
    <property type="evidence" value="ECO:0007669"/>
    <property type="project" value="UniProtKB-EC"/>
</dbReference>
<dbReference type="PANTHER" id="PTHR30246:SF1">
    <property type="entry name" value="2-DEHYDRO-3-DEOXY-6-PHOSPHOGALACTONATE ALDOLASE-RELATED"/>
    <property type="match status" value="1"/>
</dbReference>
<proteinExistence type="inferred from homology"/>
<dbReference type="SUPFAM" id="SSF51569">
    <property type="entry name" value="Aldolase"/>
    <property type="match status" value="1"/>
</dbReference>
<evidence type="ECO:0000256" key="3">
    <source>
        <dbReference type="ARBA" id="ARBA00011233"/>
    </source>
</evidence>
<comment type="subunit">
    <text evidence="3">Homotrimer.</text>
</comment>
<comment type="pathway">
    <text evidence="1">Carbohydrate acid metabolism.</text>
</comment>
<gene>
    <name evidence="6" type="ORF">PN457_17735</name>
</gene>
<dbReference type="Gene3D" id="3.20.20.70">
    <property type="entry name" value="Aldolase class I"/>
    <property type="match status" value="1"/>
</dbReference>
<dbReference type="Proteomes" id="UP001212499">
    <property type="component" value="Unassembled WGS sequence"/>
</dbReference>
<accession>A0ABT5AYI6</accession>
<dbReference type="GO" id="GO:0008675">
    <property type="term" value="F:2-dehydro-3-deoxy-phosphogluconate aldolase activity"/>
    <property type="evidence" value="ECO:0007669"/>
    <property type="project" value="UniProtKB-EC"/>
</dbReference>
<evidence type="ECO:0000313" key="7">
    <source>
        <dbReference type="Proteomes" id="UP001212499"/>
    </source>
</evidence>
<dbReference type="EMBL" id="JAQMUH010000194">
    <property type="protein sequence ID" value="MDB9541476.1"/>
    <property type="molecule type" value="Genomic_DNA"/>
</dbReference>
<dbReference type="Pfam" id="PF01081">
    <property type="entry name" value="Aldolase"/>
    <property type="match status" value="1"/>
</dbReference>
<organism evidence="6 7">
    <name type="scientific">Anabaenopsis arnoldii</name>
    <dbReference type="NCBI Taxonomy" id="2152938"/>
    <lineage>
        <taxon>Bacteria</taxon>
        <taxon>Bacillati</taxon>
        <taxon>Cyanobacteriota</taxon>
        <taxon>Cyanophyceae</taxon>
        <taxon>Nostocales</taxon>
        <taxon>Nodulariaceae</taxon>
        <taxon>Anabaenopsis</taxon>
    </lineage>
</organism>
<protein>
    <submittedName>
        <fullName evidence="6">Bifunctional 4-hydroxy-2-oxoglutarate aldolase/2-dehydro-3-deoxy-phosphogluconate aldolase</fullName>
        <ecNumber evidence="6">4.1.2.14</ecNumber>
        <ecNumber evidence="6">4.1.3.16</ecNumber>
    </submittedName>
</protein>
<evidence type="ECO:0000256" key="2">
    <source>
        <dbReference type="ARBA" id="ARBA00006906"/>
    </source>
</evidence>
<dbReference type="PANTHER" id="PTHR30246">
    <property type="entry name" value="2-KETO-3-DEOXY-6-PHOSPHOGLUCONATE ALDOLASE"/>
    <property type="match status" value="1"/>
</dbReference>
<dbReference type="EC" id="4.1.3.16" evidence="6"/>
<dbReference type="EC" id="4.1.2.14" evidence="6"/>
<dbReference type="NCBIfam" id="NF005673">
    <property type="entry name" value="PRK07455.1"/>
    <property type="match status" value="1"/>
</dbReference>
<evidence type="ECO:0000256" key="4">
    <source>
        <dbReference type="ARBA" id="ARBA00023239"/>
    </source>
</evidence>
<dbReference type="InterPro" id="IPR000887">
    <property type="entry name" value="Aldlse_KDPG_KHG"/>
</dbReference>
<sequence>MSDQVWLSHLQKHRAIAVIRASDMQLAAKMAMAVASGGMQLIEITWNSHRPGELISQLRAELPNCVIGTGTLFNVQQLQEAIACGAQFLFTPHVDVAMIQAALAKNVPIIPGALTPTEIVTAWSHGASCVKVFPVQAVGGVNYIKSLQGPLGHIPLIPTGGVTPDNAEDFIQAGAIAVGLSGQLFPSSLVKSGNWQAIACHAHQLMERLNNRTL</sequence>
<dbReference type="NCBIfam" id="TIGR01182">
    <property type="entry name" value="eda"/>
    <property type="match status" value="1"/>
</dbReference>
<evidence type="ECO:0000256" key="5">
    <source>
        <dbReference type="ARBA" id="ARBA00023277"/>
    </source>
</evidence>
<reference evidence="6 7" key="1">
    <citation type="submission" date="2023-01" db="EMBL/GenBank/DDBJ databases">
        <title>Genomes from the Australian National Cyanobacteria Reference Collection.</title>
        <authorList>
            <person name="Willis A."/>
            <person name="Lee E.M.F."/>
        </authorList>
    </citation>
    <scope>NUCLEOTIDE SEQUENCE [LARGE SCALE GENOMIC DNA]</scope>
    <source>
        <strain evidence="6 7">CS-1033</strain>
    </source>
</reference>